<organism evidence="1 2">
    <name type="scientific">[Anoxybacillus] calidus</name>
    <dbReference type="NCBI Taxonomy" id="575178"/>
    <lineage>
        <taxon>Bacteria</taxon>
        <taxon>Bacillati</taxon>
        <taxon>Bacillota</taxon>
        <taxon>Bacilli</taxon>
        <taxon>Bacillales</taxon>
        <taxon>Anoxybacillaceae</taxon>
        <taxon>Paranoxybacillus</taxon>
    </lineage>
</organism>
<evidence type="ECO:0000313" key="2">
    <source>
        <dbReference type="Proteomes" id="UP000580891"/>
    </source>
</evidence>
<reference evidence="1 2" key="1">
    <citation type="submission" date="2020-07" db="EMBL/GenBank/DDBJ databases">
        <title>Genomic Encyclopedia of Type Strains, Phase IV (KMG-IV): sequencing the most valuable type-strain genomes for metagenomic binning, comparative biology and taxonomic classification.</title>
        <authorList>
            <person name="Goeker M."/>
        </authorList>
    </citation>
    <scope>NUCLEOTIDE SEQUENCE [LARGE SCALE GENOMIC DNA]</scope>
    <source>
        <strain evidence="1 2">DSM 25220</strain>
    </source>
</reference>
<sequence length="111" mass="12663">MRITITQTVRLIDSSTFEAIVSAVDEAGNTINRATIVYERAHEIYAAYKSLFKALNWLRRYGQVDIELITNQKSLVHELNGSLNSNTTLNRILNESLMKQNASITKAEYRE</sequence>
<dbReference type="EMBL" id="JACDUU010000001">
    <property type="protein sequence ID" value="MBA2869984.1"/>
    <property type="molecule type" value="Genomic_DNA"/>
</dbReference>
<comment type="caution">
    <text evidence="1">The sequence shown here is derived from an EMBL/GenBank/DDBJ whole genome shotgun (WGS) entry which is preliminary data.</text>
</comment>
<dbReference type="RefSeq" id="WP_181535427.1">
    <property type="nucleotide sequence ID" value="NZ_JACDUU010000001.1"/>
</dbReference>
<proteinExistence type="predicted"/>
<dbReference type="Proteomes" id="UP000580891">
    <property type="component" value="Unassembled WGS sequence"/>
</dbReference>
<accession>A0A7V9YWZ2</accession>
<keyword evidence="2" id="KW-1185">Reference proteome</keyword>
<dbReference type="AlphaFoldDB" id="A0A7V9YWZ2"/>
<name>A0A7V9YWZ2_9BACL</name>
<gene>
    <name evidence="1" type="ORF">HNQ85_000242</name>
</gene>
<evidence type="ECO:0000313" key="1">
    <source>
        <dbReference type="EMBL" id="MBA2869984.1"/>
    </source>
</evidence>
<protein>
    <submittedName>
        <fullName evidence="1">Ribonuclease HI</fullName>
    </submittedName>
</protein>